<dbReference type="InterPro" id="IPR013658">
    <property type="entry name" value="SGL"/>
</dbReference>
<evidence type="ECO:0000259" key="3">
    <source>
        <dbReference type="Pfam" id="PF08450"/>
    </source>
</evidence>
<organism evidence="4 5">
    <name type="scientific">Dermatophagoides pteronyssinus</name>
    <name type="common">European house dust mite</name>
    <dbReference type="NCBI Taxonomy" id="6956"/>
    <lineage>
        <taxon>Eukaryota</taxon>
        <taxon>Metazoa</taxon>
        <taxon>Ecdysozoa</taxon>
        <taxon>Arthropoda</taxon>
        <taxon>Chelicerata</taxon>
        <taxon>Arachnida</taxon>
        <taxon>Acari</taxon>
        <taxon>Acariformes</taxon>
        <taxon>Sarcoptiformes</taxon>
        <taxon>Astigmata</taxon>
        <taxon>Psoroptidia</taxon>
        <taxon>Analgoidea</taxon>
        <taxon>Pyroglyphidae</taxon>
        <taxon>Dermatophagoidinae</taxon>
        <taxon>Dermatophagoides</taxon>
    </lineage>
</organism>
<evidence type="ECO:0000313" key="5">
    <source>
        <dbReference type="Proteomes" id="UP000887458"/>
    </source>
</evidence>
<feature type="domain" description="SMP-30/Gluconolactonase/LRE-like region" evidence="3">
    <location>
        <begin position="47"/>
        <end position="304"/>
    </location>
</feature>
<accession>A0ABQ8JQK4</accession>
<feature type="transmembrane region" description="Helical" evidence="2">
    <location>
        <begin position="12"/>
        <end position="32"/>
    </location>
</feature>
<protein>
    <recommendedName>
        <fullName evidence="3">SMP-30/Gluconolactonase/LRE-like region domain-containing protein</fullName>
    </recommendedName>
</protein>
<keyword evidence="2" id="KW-1133">Transmembrane helix</keyword>
<name>A0ABQ8JQK4_DERPT</name>
<keyword evidence="2" id="KW-0472">Membrane</keyword>
<sequence>MSINNNNVQQSKLFLLIIVIYLSFQPLILNAMNFTVEPIQITDISDLGEGPYWNDDNQQLYYVDAFAGYIHRYCPQLNLDEKINLGDLVTIIISIDNNTNHFIVSLRNKIVNFDWINKTFDVIAECAAEHGGKERFNDGKVDAAGRLWIGTVLEGSDGVVKSGGSLYRLDMNEKKFIKMSENFTISNGMAWNHNNTLMYLNDSEDRKIWLFDFNLNTGTINNRRIFIDLDDNQHSNSFKSDEYPDGMTIDSNDYLWISMYNGGRIVRIDPQTKQVILSIPVPALRTTSLTFGGKNFDEIYVTTGSNSNQTDTKNEQEKYPMAGKIFKIKFINNEQIKGLKAFQFKF</sequence>
<dbReference type="PANTHER" id="PTHR10907">
    <property type="entry name" value="REGUCALCIN"/>
    <property type="match status" value="1"/>
</dbReference>
<dbReference type="Pfam" id="PF08450">
    <property type="entry name" value="SGL"/>
    <property type="match status" value="1"/>
</dbReference>
<dbReference type="Gene3D" id="2.120.10.30">
    <property type="entry name" value="TolB, C-terminal domain"/>
    <property type="match status" value="1"/>
</dbReference>
<dbReference type="SUPFAM" id="SSF63829">
    <property type="entry name" value="Calcium-dependent phosphotriesterase"/>
    <property type="match status" value="1"/>
</dbReference>
<gene>
    <name evidence="4" type="ORF">DERP_009116</name>
</gene>
<keyword evidence="5" id="KW-1185">Reference proteome</keyword>
<dbReference type="PANTHER" id="PTHR10907:SF47">
    <property type="entry name" value="REGUCALCIN"/>
    <property type="match status" value="1"/>
</dbReference>
<dbReference type="InterPro" id="IPR005511">
    <property type="entry name" value="SMP-30"/>
</dbReference>
<keyword evidence="2" id="KW-0812">Transmembrane</keyword>
<evidence type="ECO:0000313" key="4">
    <source>
        <dbReference type="EMBL" id="KAH9424894.1"/>
    </source>
</evidence>
<proteinExistence type="inferred from homology"/>
<comment type="caution">
    <text evidence="4">The sequence shown here is derived from an EMBL/GenBank/DDBJ whole genome shotgun (WGS) entry which is preliminary data.</text>
</comment>
<evidence type="ECO:0000256" key="1">
    <source>
        <dbReference type="ARBA" id="ARBA00008853"/>
    </source>
</evidence>
<reference evidence="4 5" key="2">
    <citation type="journal article" date="2022" name="Mol. Biol. Evol.">
        <title>Comparative Genomics Reveals Insights into the Divergent Evolution of Astigmatic Mites and Household Pest Adaptations.</title>
        <authorList>
            <person name="Xiong Q."/>
            <person name="Wan A.T."/>
            <person name="Liu X."/>
            <person name="Fung C.S."/>
            <person name="Xiao X."/>
            <person name="Malainual N."/>
            <person name="Hou J."/>
            <person name="Wang L."/>
            <person name="Wang M."/>
            <person name="Yang K.Y."/>
            <person name="Cui Y."/>
            <person name="Leung E.L."/>
            <person name="Nong W."/>
            <person name="Shin S.K."/>
            <person name="Au S.W."/>
            <person name="Jeong K.Y."/>
            <person name="Chew F.T."/>
            <person name="Hui J.H."/>
            <person name="Leung T.F."/>
            <person name="Tungtrongchitr A."/>
            <person name="Zhong N."/>
            <person name="Liu Z."/>
            <person name="Tsui S.K."/>
        </authorList>
    </citation>
    <scope>NUCLEOTIDE SEQUENCE [LARGE SCALE GENOMIC DNA]</scope>
    <source>
        <strain evidence="4">Derp</strain>
    </source>
</reference>
<comment type="similarity">
    <text evidence="1">Belongs to the SMP-30/CGR1 family.</text>
</comment>
<dbReference type="Proteomes" id="UP000887458">
    <property type="component" value="Unassembled WGS sequence"/>
</dbReference>
<reference evidence="4 5" key="1">
    <citation type="journal article" date="2018" name="J. Allergy Clin. Immunol.">
        <title>High-quality assembly of Dermatophagoides pteronyssinus genome and transcriptome reveals a wide range of novel allergens.</title>
        <authorList>
            <person name="Liu X.Y."/>
            <person name="Yang K.Y."/>
            <person name="Wang M.Q."/>
            <person name="Kwok J.S."/>
            <person name="Zeng X."/>
            <person name="Yang Z."/>
            <person name="Xiao X.J."/>
            <person name="Lau C.P."/>
            <person name="Li Y."/>
            <person name="Huang Z.M."/>
            <person name="Ba J.G."/>
            <person name="Yim A.K."/>
            <person name="Ouyang C.Y."/>
            <person name="Ngai S.M."/>
            <person name="Chan T.F."/>
            <person name="Leung E.L."/>
            <person name="Liu L."/>
            <person name="Liu Z.G."/>
            <person name="Tsui S.K."/>
        </authorList>
    </citation>
    <scope>NUCLEOTIDE SEQUENCE [LARGE SCALE GENOMIC DNA]</scope>
    <source>
        <strain evidence="4">Derp</strain>
    </source>
</reference>
<dbReference type="EMBL" id="NJHN03000024">
    <property type="protein sequence ID" value="KAH9424894.1"/>
    <property type="molecule type" value="Genomic_DNA"/>
</dbReference>
<evidence type="ECO:0000256" key="2">
    <source>
        <dbReference type="SAM" id="Phobius"/>
    </source>
</evidence>
<dbReference type="PRINTS" id="PR01790">
    <property type="entry name" value="SMP30FAMILY"/>
</dbReference>
<dbReference type="InterPro" id="IPR011042">
    <property type="entry name" value="6-blade_b-propeller_TolB-like"/>
</dbReference>